<feature type="region of interest" description="Disordered" evidence="1">
    <location>
        <begin position="50"/>
        <end position="70"/>
    </location>
</feature>
<name>A0ABW4SN98_9ACTN</name>
<gene>
    <name evidence="2" type="ORF">ACFSKW_00315</name>
</gene>
<dbReference type="RefSeq" id="WP_379567826.1">
    <property type="nucleotide sequence ID" value="NZ_JBHUFV010000003.1"/>
</dbReference>
<reference evidence="3" key="1">
    <citation type="journal article" date="2019" name="Int. J. Syst. Evol. Microbiol.">
        <title>The Global Catalogue of Microorganisms (GCM) 10K type strain sequencing project: providing services to taxonomists for standard genome sequencing and annotation.</title>
        <authorList>
            <consortium name="The Broad Institute Genomics Platform"/>
            <consortium name="The Broad Institute Genome Sequencing Center for Infectious Disease"/>
            <person name="Wu L."/>
            <person name="Ma J."/>
        </authorList>
    </citation>
    <scope>NUCLEOTIDE SEQUENCE [LARGE SCALE GENOMIC DNA]</scope>
    <source>
        <strain evidence="3">ICMP 6774ER</strain>
    </source>
</reference>
<accession>A0ABW4SN98</accession>
<dbReference type="EMBL" id="JBHUFV010000003">
    <property type="protein sequence ID" value="MFD1929909.1"/>
    <property type="molecule type" value="Genomic_DNA"/>
</dbReference>
<dbReference type="Proteomes" id="UP001597368">
    <property type="component" value="Unassembled WGS sequence"/>
</dbReference>
<evidence type="ECO:0000256" key="1">
    <source>
        <dbReference type="SAM" id="MobiDB-lite"/>
    </source>
</evidence>
<protein>
    <submittedName>
        <fullName evidence="2">Uncharacterized protein</fullName>
    </submittedName>
</protein>
<comment type="caution">
    <text evidence="2">The sequence shown here is derived from an EMBL/GenBank/DDBJ whole genome shotgun (WGS) entry which is preliminary data.</text>
</comment>
<sequence length="70" mass="7039">MVRIEQGAPRPGVALIPLPGKGRTIEVAIRAGNQSHLVISAALQTALTLSAPTDGSGPAETRGKPAMGPS</sequence>
<evidence type="ECO:0000313" key="3">
    <source>
        <dbReference type="Proteomes" id="UP001597368"/>
    </source>
</evidence>
<keyword evidence="3" id="KW-1185">Reference proteome</keyword>
<proteinExistence type="predicted"/>
<evidence type="ECO:0000313" key="2">
    <source>
        <dbReference type="EMBL" id="MFD1929909.1"/>
    </source>
</evidence>
<organism evidence="2 3">
    <name type="scientific">Nonomuraea mangrovi</name>
    <dbReference type="NCBI Taxonomy" id="2316207"/>
    <lineage>
        <taxon>Bacteria</taxon>
        <taxon>Bacillati</taxon>
        <taxon>Actinomycetota</taxon>
        <taxon>Actinomycetes</taxon>
        <taxon>Streptosporangiales</taxon>
        <taxon>Streptosporangiaceae</taxon>
        <taxon>Nonomuraea</taxon>
    </lineage>
</organism>